<keyword evidence="2" id="KW-1185">Reference proteome</keyword>
<organism evidence="1 2">
    <name type="scientific">Oleiphilus messinensis</name>
    <dbReference type="NCBI Taxonomy" id="141451"/>
    <lineage>
        <taxon>Bacteria</taxon>
        <taxon>Pseudomonadati</taxon>
        <taxon>Pseudomonadota</taxon>
        <taxon>Gammaproteobacteria</taxon>
        <taxon>Oceanospirillales</taxon>
        <taxon>Oleiphilaceae</taxon>
        <taxon>Oleiphilus</taxon>
    </lineage>
</organism>
<dbReference type="AlphaFoldDB" id="A0A1Y0I8N4"/>
<dbReference type="PANTHER" id="PTHR30087">
    <property type="entry name" value="INNER MEMBRANE PROTEIN"/>
    <property type="match status" value="1"/>
</dbReference>
<proteinExistence type="predicted"/>
<dbReference type="EMBL" id="CP021425">
    <property type="protein sequence ID" value="ARU56559.1"/>
    <property type="molecule type" value="Genomic_DNA"/>
</dbReference>
<dbReference type="Pfam" id="PF04463">
    <property type="entry name" value="2-thiour_desulf"/>
    <property type="match status" value="1"/>
</dbReference>
<evidence type="ECO:0000313" key="1">
    <source>
        <dbReference type="EMBL" id="ARU56559.1"/>
    </source>
</evidence>
<reference evidence="1 2" key="1">
    <citation type="submission" date="2017-05" db="EMBL/GenBank/DDBJ databases">
        <title>Genomic insights into alkan degradation activity of Oleiphilus messinensis.</title>
        <authorList>
            <person name="Kozyavkin S.A."/>
            <person name="Slesarev A.I."/>
            <person name="Golyshin P.N."/>
            <person name="Korzhenkov A."/>
            <person name="Golyshina O.N."/>
            <person name="Toshchakov S.V."/>
        </authorList>
    </citation>
    <scope>NUCLEOTIDE SEQUENCE [LARGE SCALE GENOMIC DNA]</scope>
    <source>
        <strain evidence="1 2">ME102</strain>
    </source>
</reference>
<evidence type="ECO:0000313" key="2">
    <source>
        <dbReference type="Proteomes" id="UP000196027"/>
    </source>
</evidence>
<accession>A0A1Y0I8N4</accession>
<dbReference type="Proteomes" id="UP000196027">
    <property type="component" value="Chromosome"/>
</dbReference>
<dbReference type="KEGG" id="ome:OLMES_2500"/>
<dbReference type="OrthoDB" id="495783at2"/>
<dbReference type="RefSeq" id="WP_087461530.1">
    <property type="nucleotide sequence ID" value="NZ_CP021425.1"/>
</dbReference>
<protein>
    <submittedName>
        <fullName evidence="1">Uncharacterized protein</fullName>
    </submittedName>
</protein>
<dbReference type="InterPro" id="IPR007553">
    <property type="entry name" value="2-thiour_desulf"/>
</dbReference>
<sequence>MMSSNTTISIHTIASNSQTESVNLGISACLTGQPVRFNGAHKGNEVDYQTLSLHCNLIPVCPEVGSGLSVPRNTIDLIWPLGDSAPHAQNRQHQGINPTDEIKNFAHIWLATQRLHGFVAMQRSPSCALSSAKIYRPESDSPFSTRGRGLFTSELKYAFPGLPTYEAQELSNLDALYHLLVCAEVYKLLTTAIVEQHSQDKLHLTLMPVRHYLLTWLSGIGVTLPVAQNCPDAQLSTPIFDQLRDSDSNSISLAKFSELSRPMRSRYDYAQILKGMISDLPARRTFDPRTATPSTSVATLTERYNRVSDLSPIPRKLHLHKLAESLLL</sequence>
<gene>
    <name evidence="1" type="ORF">OLMES_2500</name>
</gene>
<dbReference type="PANTHER" id="PTHR30087:SF0">
    <property type="entry name" value="INNER MEMBRANE PROTEIN"/>
    <property type="match status" value="1"/>
</dbReference>
<name>A0A1Y0I8N4_9GAMM</name>